<feature type="region of interest" description="Disordered" evidence="2">
    <location>
        <begin position="88"/>
        <end position="122"/>
    </location>
</feature>
<evidence type="ECO:0000256" key="1">
    <source>
        <dbReference type="ARBA" id="ARBA00038420"/>
    </source>
</evidence>
<dbReference type="InterPro" id="IPR018392">
    <property type="entry name" value="LysM"/>
</dbReference>
<protein>
    <submittedName>
        <fullName evidence="5">Murein hydrolase activator NlpD</fullName>
    </submittedName>
</protein>
<dbReference type="EMBL" id="CCSB01000003">
    <property type="protein sequence ID" value="CDZ78189.1"/>
    <property type="molecule type" value="Genomic_DNA"/>
</dbReference>
<dbReference type="GO" id="GO:0009279">
    <property type="term" value="C:cell outer membrane"/>
    <property type="evidence" value="ECO:0007669"/>
    <property type="project" value="TreeGrafter"/>
</dbReference>
<dbReference type="Gene3D" id="2.70.70.10">
    <property type="entry name" value="Glucose Permease (Domain IIA)"/>
    <property type="match status" value="1"/>
</dbReference>
<keyword evidence="5" id="KW-0378">Hydrolase</keyword>
<comment type="similarity">
    <text evidence="1">Belongs to the E.coli NlpD/Haemophilus LppB family.</text>
</comment>
<dbReference type="PROSITE" id="PS51257">
    <property type="entry name" value="PROKAR_LIPOPROTEIN"/>
    <property type="match status" value="1"/>
</dbReference>
<dbReference type="STRING" id="1034943.BN59_02497"/>
<dbReference type="eggNOG" id="COG1388">
    <property type="taxonomic scope" value="Bacteria"/>
</dbReference>
<dbReference type="Gene3D" id="3.10.350.10">
    <property type="entry name" value="LysM domain"/>
    <property type="match status" value="1"/>
</dbReference>
<dbReference type="CDD" id="cd00118">
    <property type="entry name" value="LysM"/>
    <property type="match status" value="1"/>
</dbReference>
<feature type="signal peptide" evidence="3">
    <location>
        <begin position="1"/>
        <end position="23"/>
    </location>
</feature>
<keyword evidence="3" id="KW-0732">Signal</keyword>
<proteinExistence type="inferred from homology"/>
<evidence type="ECO:0000259" key="4">
    <source>
        <dbReference type="PROSITE" id="PS51782"/>
    </source>
</evidence>
<dbReference type="InterPro" id="IPR011055">
    <property type="entry name" value="Dup_hybrid_motif"/>
</dbReference>
<feature type="domain" description="LysM" evidence="4">
    <location>
        <begin position="38"/>
        <end position="82"/>
    </location>
</feature>
<dbReference type="OrthoDB" id="9795421at2"/>
<organism evidence="5 6">
    <name type="scientific">Legionella massiliensis</name>
    <dbReference type="NCBI Taxonomy" id="1034943"/>
    <lineage>
        <taxon>Bacteria</taxon>
        <taxon>Pseudomonadati</taxon>
        <taxon>Pseudomonadota</taxon>
        <taxon>Gammaproteobacteria</taxon>
        <taxon>Legionellales</taxon>
        <taxon>Legionellaceae</taxon>
        <taxon>Legionella</taxon>
    </lineage>
</organism>
<evidence type="ECO:0000256" key="3">
    <source>
        <dbReference type="SAM" id="SignalP"/>
    </source>
</evidence>
<dbReference type="GO" id="GO:0004222">
    <property type="term" value="F:metalloendopeptidase activity"/>
    <property type="evidence" value="ECO:0007669"/>
    <property type="project" value="TreeGrafter"/>
</dbReference>
<dbReference type="PROSITE" id="PS51782">
    <property type="entry name" value="LYSM"/>
    <property type="match status" value="1"/>
</dbReference>
<dbReference type="InterPro" id="IPR050570">
    <property type="entry name" value="Cell_wall_metabolism_enzyme"/>
</dbReference>
<sequence>MYKLCVLVLIVLLSSCGTRESLAPVVELKWQPHNAHTSTHKVLRGETLYAIAFRYDLDYRQLAAINHLRRPYSLRVGQVLNVRAGSRARPATQFSTRNSRSLARSRSPQKGTPNYYSTPKNSWSAASMRGQKWLWPAEGRVAARFAPQQGRKGIDIAGKKGEKIHAAAGGVVAYSGNGLSGYGNLIIIKHNDEFLTAYGNNAKNIVKEGQKVKAGQIIAEMGVIDRHYWGVHFEIRKDGKPVNPLEYLRKN</sequence>
<dbReference type="RefSeq" id="WP_043874722.1">
    <property type="nucleotide sequence ID" value="NZ_CCVW01000003.1"/>
</dbReference>
<dbReference type="GO" id="GO:0032153">
    <property type="term" value="C:cell division site"/>
    <property type="evidence" value="ECO:0007669"/>
    <property type="project" value="TreeGrafter"/>
</dbReference>
<dbReference type="InterPro" id="IPR016047">
    <property type="entry name" value="M23ase_b-sheet_dom"/>
</dbReference>
<dbReference type="CDD" id="cd12797">
    <property type="entry name" value="M23_peptidase"/>
    <property type="match status" value="1"/>
</dbReference>
<dbReference type="PANTHER" id="PTHR21666:SF263">
    <property type="entry name" value="MUREIN HYDROLASE ACTIVATOR NLPD"/>
    <property type="match status" value="1"/>
</dbReference>
<dbReference type="Pfam" id="PF01476">
    <property type="entry name" value="LysM"/>
    <property type="match status" value="1"/>
</dbReference>
<dbReference type="SUPFAM" id="SSF51261">
    <property type="entry name" value="Duplicated hybrid motif"/>
    <property type="match status" value="1"/>
</dbReference>
<feature type="chain" id="PRO_5009744186" evidence="3">
    <location>
        <begin position="24"/>
        <end position="251"/>
    </location>
</feature>
<gene>
    <name evidence="5" type="primary">nlpD</name>
    <name evidence="5" type="ORF">BN59_02497</name>
</gene>
<dbReference type="PANTHER" id="PTHR21666">
    <property type="entry name" value="PEPTIDASE-RELATED"/>
    <property type="match status" value="1"/>
</dbReference>
<accession>A0A078L282</accession>
<reference evidence="5 6" key="1">
    <citation type="submission" date="2014-06" db="EMBL/GenBank/DDBJ databases">
        <authorList>
            <person name="Urmite Genomes Urmite Genomes"/>
        </authorList>
    </citation>
    <scope>NUCLEOTIDE SEQUENCE [LARGE SCALE GENOMIC DNA]</scope>
</reference>
<dbReference type="Pfam" id="PF01551">
    <property type="entry name" value="Peptidase_M23"/>
    <property type="match status" value="1"/>
</dbReference>
<dbReference type="Proteomes" id="UP000044071">
    <property type="component" value="Unassembled WGS sequence"/>
</dbReference>
<keyword evidence="6" id="KW-1185">Reference proteome</keyword>
<dbReference type="AlphaFoldDB" id="A0A078L282"/>
<evidence type="ECO:0000313" key="6">
    <source>
        <dbReference type="Proteomes" id="UP000044071"/>
    </source>
</evidence>
<evidence type="ECO:0000313" key="5">
    <source>
        <dbReference type="EMBL" id="CDZ78189.1"/>
    </source>
</evidence>
<evidence type="ECO:0000256" key="2">
    <source>
        <dbReference type="SAM" id="MobiDB-lite"/>
    </source>
</evidence>
<dbReference type="SMART" id="SM00257">
    <property type="entry name" value="LysM"/>
    <property type="match status" value="1"/>
</dbReference>
<feature type="compositionally biased region" description="Polar residues" evidence="2">
    <location>
        <begin position="92"/>
        <end position="122"/>
    </location>
</feature>
<dbReference type="InterPro" id="IPR036779">
    <property type="entry name" value="LysM_dom_sf"/>
</dbReference>
<dbReference type="eggNOG" id="COG4942">
    <property type="taxonomic scope" value="Bacteria"/>
</dbReference>
<name>A0A078L282_9GAMM</name>